<feature type="binding site" evidence="6">
    <location>
        <position position="136"/>
    </location>
    <ligand>
        <name>S-adenosyl-L-methionine</name>
        <dbReference type="ChEBI" id="CHEBI:59789"/>
    </ligand>
</feature>
<keyword evidence="5 6" id="KW-0694">RNA-binding</keyword>
<sequence length="325" mass="35441">MLLRSCFRRSSMAIPAKASPFATVSSVRVENTPSLKRSLGQHLLVNTSVLQSIVDAAEIHKSDHVLEVGPGTGNLTLLLLGVAKRVTCVEYDHRMIAQLEERFAAEIAAARLKIVHGDFAKMSMASLPKFDLCVANIPYNISSPVVGQLLGKSPHPRFRGAVLMVQEEFALRLMATTGTKNYSRLSVNTSFQADVTSVAKVPRKNFVPPPKVDSRVIKITLHSDQPPVDDLARLDTFLRIAFQRKNKTLRSQLTSKFAAPFLRVASKEDTAAATKEIVLSTLTSLGLLDTRAVKLTGSQFITILEALHAGGVSFVPSTFGTFEDD</sequence>
<dbReference type="NCBIfam" id="TIGR00755">
    <property type="entry name" value="ksgA"/>
    <property type="match status" value="1"/>
</dbReference>
<dbReference type="OrthoDB" id="74991at2759"/>
<feature type="binding site" evidence="6">
    <location>
        <position position="90"/>
    </location>
    <ligand>
        <name>S-adenosyl-L-methionine</name>
        <dbReference type="ChEBI" id="CHEBI:59789"/>
    </ligand>
</feature>
<feature type="binding site" evidence="6">
    <location>
        <position position="42"/>
    </location>
    <ligand>
        <name>S-adenosyl-L-methionine</name>
        <dbReference type="ChEBI" id="CHEBI:59789"/>
    </ligand>
</feature>
<dbReference type="SUPFAM" id="SSF53335">
    <property type="entry name" value="S-adenosyl-L-methionine-dependent methyltransferases"/>
    <property type="match status" value="1"/>
</dbReference>
<keyword evidence="3 6" id="KW-0808">Transferase</keyword>
<dbReference type="GO" id="GO:0000179">
    <property type="term" value="F:rRNA (adenine-N6,N6-)-dimethyltransferase activity"/>
    <property type="evidence" value="ECO:0007669"/>
    <property type="project" value="UniProtKB-UniRule"/>
</dbReference>
<proteinExistence type="inferred from homology"/>
<dbReference type="InterPro" id="IPR001737">
    <property type="entry name" value="KsgA/Erm"/>
</dbReference>
<evidence type="ECO:0000259" key="8">
    <source>
        <dbReference type="SMART" id="SM00650"/>
    </source>
</evidence>
<keyword evidence="1 7" id="KW-0698">rRNA processing</keyword>
<dbReference type="GO" id="GO:0003723">
    <property type="term" value="F:RNA binding"/>
    <property type="evidence" value="ECO:0007669"/>
    <property type="project" value="UniProtKB-UniRule"/>
</dbReference>
<feature type="binding site" evidence="6">
    <location>
        <position position="44"/>
    </location>
    <ligand>
        <name>S-adenosyl-L-methionine</name>
        <dbReference type="ChEBI" id="CHEBI:59789"/>
    </ligand>
</feature>
<gene>
    <name evidence="9" type="ORF">H257_06539</name>
</gene>
<dbReference type="GeneID" id="20808535"/>
<evidence type="ECO:0000256" key="5">
    <source>
        <dbReference type="ARBA" id="ARBA00022884"/>
    </source>
</evidence>
<keyword evidence="2 6" id="KW-0489">Methyltransferase</keyword>
<dbReference type="Gene3D" id="1.10.8.480">
    <property type="match status" value="1"/>
</dbReference>
<evidence type="ECO:0000256" key="1">
    <source>
        <dbReference type="ARBA" id="ARBA00022552"/>
    </source>
</evidence>
<dbReference type="CDD" id="cd02440">
    <property type="entry name" value="AdoMet_MTases"/>
    <property type="match status" value="1"/>
</dbReference>
<evidence type="ECO:0000256" key="2">
    <source>
        <dbReference type="ARBA" id="ARBA00022603"/>
    </source>
</evidence>
<dbReference type="InterPro" id="IPR020596">
    <property type="entry name" value="rRNA_Ade_Mease_Trfase_CS"/>
</dbReference>
<protein>
    <recommendedName>
        <fullName evidence="7">rRNA adenine N(6)-methyltransferase</fullName>
        <ecNumber evidence="7">2.1.1.-</ecNumber>
    </recommendedName>
</protein>
<organism evidence="9">
    <name type="scientific">Aphanomyces astaci</name>
    <name type="common">Crayfish plague agent</name>
    <dbReference type="NCBI Taxonomy" id="112090"/>
    <lineage>
        <taxon>Eukaryota</taxon>
        <taxon>Sar</taxon>
        <taxon>Stramenopiles</taxon>
        <taxon>Oomycota</taxon>
        <taxon>Saprolegniomycetes</taxon>
        <taxon>Saprolegniales</taxon>
        <taxon>Verrucalvaceae</taxon>
        <taxon>Aphanomyces</taxon>
    </lineage>
</organism>
<dbReference type="InterPro" id="IPR029063">
    <property type="entry name" value="SAM-dependent_MTases_sf"/>
</dbReference>
<evidence type="ECO:0000256" key="3">
    <source>
        <dbReference type="ARBA" id="ARBA00022679"/>
    </source>
</evidence>
<dbReference type="PANTHER" id="PTHR11727:SF7">
    <property type="entry name" value="DIMETHYLADENOSINE TRANSFERASE-RELATED"/>
    <property type="match status" value="1"/>
</dbReference>
<feature type="binding site" evidence="6">
    <location>
        <position position="118"/>
    </location>
    <ligand>
        <name>S-adenosyl-L-methionine</name>
        <dbReference type="ChEBI" id="CHEBI:59789"/>
    </ligand>
</feature>
<reference evidence="9" key="1">
    <citation type="submission" date="2013-12" db="EMBL/GenBank/DDBJ databases">
        <title>The Genome Sequence of Aphanomyces astaci APO3.</title>
        <authorList>
            <consortium name="The Broad Institute Genomics Platform"/>
            <person name="Russ C."/>
            <person name="Tyler B."/>
            <person name="van West P."/>
            <person name="Dieguez-Uribeondo J."/>
            <person name="Young S.K."/>
            <person name="Zeng Q."/>
            <person name="Gargeya S."/>
            <person name="Fitzgerald M."/>
            <person name="Abouelleil A."/>
            <person name="Alvarado L."/>
            <person name="Chapman S.B."/>
            <person name="Gainer-Dewar J."/>
            <person name="Goldberg J."/>
            <person name="Griggs A."/>
            <person name="Gujja S."/>
            <person name="Hansen M."/>
            <person name="Howarth C."/>
            <person name="Imamovic A."/>
            <person name="Ireland A."/>
            <person name="Larimer J."/>
            <person name="McCowan C."/>
            <person name="Murphy C."/>
            <person name="Pearson M."/>
            <person name="Poon T.W."/>
            <person name="Priest M."/>
            <person name="Roberts A."/>
            <person name="Saif S."/>
            <person name="Shea T."/>
            <person name="Sykes S."/>
            <person name="Wortman J."/>
            <person name="Nusbaum C."/>
            <person name="Birren B."/>
        </authorList>
    </citation>
    <scope>NUCLEOTIDE SEQUENCE [LARGE SCALE GENOMIC DNA]</scope>
    <source>
        <strain evidence="9">APO3</strain>
    </source>
</reference>
<accession>W4GMC9</accession>
<evidence type="ECO:0000256" key="7">
    <source>
        <dbReference type="RuleBase" id="RU362106"/>
    </source>
</evidence>
<evidence type="ECO:0000313" key="9">
    <source>
        <dbReference type="EMBL" id="ETV80174.1"/>
    </source>
</evidence>
<dbReference type="STRING" id="112090.W4GMC9"/>
<dbReference type="SMART" id="SM00650">
    <property type="entry name" value="rADc"/>
    <property type="match status" value="1"/>
</dbReference>
<dbReference type="EMBL" id="KI913126">
    <property type="protein sequence ID" value="ETV80174.1"/>
    <property type="molecule type" value="Genomic_DNA"/>
</dbReference>
<feature type="binding site" evidence="6">
    <location>
        <position position="69"/>
    </location>
    <ligand>
        <name>S-adenosyl-L-methionine</name>
        <dbReference type="ChEBI" id="CHEBI:59789"/>
    </ligand>
</feature>
<dbReference type="InterPro" id="IPR020598">
    <property type="entry name" value="rRNA_Ade_methylase_Trfase_N"/>
</dbReference>
<dbReference type="PROSITE" id="PS01131">
    <property type="entry name" value="RRNA_A_DIMETH"/>
    <property type="match status" value="1"/>
</dbReference>
<evidence type="ECO:0000256" key="6">
    <source>
        <dbReference type="PROSITE-ProRule" id="PRU01026"/>
    </source>
</evidence>
<dbReference type="PANTHER" id="PTHR11727">
    <property type="entry name" value="DIMETHYLADENOSINE TRANSFERASE"/>
    <property type="match status" value="1"/>
</dbReference>
<feature type="domain" description="Ribosomal RNA adenine methylase transferase N-terminal" evidence="8">
    <location>
        <begin position="49"/>
        <end position="223"/>
    </location>
</feature>
<dbReference type="EC" id="2.1.1.-" evidence="7"/>
<comment type="similarity">
    <text evidence="6 7">Belongs to the class I-like SAM-binding methyltransferase superfamily. rRNA adenine N(6)-methyltransferase family.</text>
</comment>
<dbReference type="RefSeq" id="XP_009830098.1">
    <property type="nucleotide sequence ID" value="XM_009831796.1"/>
</dbReference>
<dbReference type="PROSITE" id="PS51689">
    <property type="entry name" value="SAM_RNA_A_N6_MT"/>
    <property type="match status" value="1"/>
</dbReference>
<dbReference type="Gene3D" id="3.40.50.150">
    <property type="entry name" value="Vaccinia Virus protein VP39"/>
    <property type="match status" value="1"/>
</dbReference>
<dbReference type="AlphaFoldDB" id="W4GMC9"/>
<dbReference type="HAMAP" id="MF_00607">
    <property type="entry name" value="16SrRNA_methyltr_A"/>
    <property type="match status" value="1"/>
</dbReference>
<name>W4GMC9_APHAT</name>
<dbReference type="Pfam" id="PF00398">
    <property type="entry name" value="RrnaAD"/>
    <property type="match status" value="1"/>
</dbReference>
<evidence type="ECO:0000256" key="4">
    <source>
        <dbReference type="ARBA" id="ARBA00022691"/>
    </source>
</evidence>
<dbReference type="InterPro" id="IPR011530">
    <property type="entry name" value="rRNA_adenine_dimethylase"/>
</dbReference>
<keyword evidence="4 6" id="KW-0949">S-adenosyl-L-methionine</keyword>
<dbReference type="VEuPathDB" id="FungiDB:H257_06539"/>